<sequence>MELGPCNFKGCWKEATTKGFIYGHFKEDEDKKDKFIHLVACDEHAKEKDFYPDNYQKEN</sequence>
<protein>
    <submittedName>
        <fullName evidence="1">Uncharacterized protein</fullName>
    </submittedName>
</protein>
<dbReference type="KEGG" id="bcu:BCAH820_4402"/>
<dbReference type="HOGENOM" id="CLU_198795_0_0_9"/>
<dbReference type="Proteomes" id="UP000001363">
    <property type="component" value="Chromosome"/>
</dbReference>
<name>B7JP12_BACC0</name>
<accession>B7JP12</accession>
<reference evidence="1 2" key="1">
    <citation type="submission" date="2008-10" db="EMBL/GenBank/DDBJ databases">
        <title>Genome sequence of Bacillus cereus AH820.</title>
        <authorList>
            <person name="Dodson R.J."/>
            <person name="Durkin A.S."/>
            <person name="Rosovitz M.J."/>
            <person name="Rasko D.A."/>
            <person name="Hoffmaster A."/>
            <person name="Ravel J."/>
            <person name="Sutton G."/>
        </authorList>
    </citation>
    <scope>NUCLEOTIDE SEQUENCE [LARGE SCALE GENOMIC DNA]</scope>
    <source>
        <strain evidence="1 2">AH820</strain>
    </source>
</reference>
<dbReference type="RefSeq" id="WP_000418882.1">
    <property type="nucleotide sequence ID" value="NC_011773.1"/>
</dbReference>
<gene>
    <name evidence="1" type="ordered locus">BCAH820_4402</name>
</gene>
<evidence type="ECO:0000313" key="1">
    <source>
        <dbReference type="EMBL" id="ACK90682.1"/>
    </source>
</evidence>
<organism evidence="1 2">
    <name type="scientific">Bacillus cereus (strain AH820)</name>
    <dbReference type="NCBI Taxonomy" id="405535"/>
    <lineage>
        <taxon>Bacteria</taxon>
        <taxon>Bacillati</taxon>
        <taxon>Bacillota</taxon>
        <taxon>Bacilli</taxon>
        <taxon>Bacillales</taxon>
        <taxon>Bacillaceae</taxon>
        <taxon>Bacillus</taxon>
        <taxon>Bacillus cereus group</taxon>
    </lineage>
</organism>
<dbReference type="AlphaFoldDB" id="B7JP12"/>
<proteinExistence type="predicted"/>
<dbReference type="EMBL" id="CP001283">
    <property type="protein sequence ID" value="ACK90682.1"/>
    <property type="molecule type" value="Genomic_DNA"/>
</dbReference>
<evidence type="ECO:0000313" key="2">
    <source>
        <dbReference type="Proteomes" id="UP000001363"/>
    </source>
</evidence>